<feature type="domain" description="LysM" evidence="4">
    <location>
        <begin position="213"/>
        <end position="258"/>
    </location>
</feature>
<accession>A0AAU0UHD2</accession>
<keyword evidence="2" id="KW-0812">Transmembrane</keyword>
<dbReference type="InterPro" id="IPR036779">
    <property type="entry name" value="LysM_dom_sf"/>
</dbReference>
<name>A0AAU0UHD2_9FIRM</name>
<protein>
    <submittedName>
        <fullName evidence="5">M23 family metallopeptidase</fullName>
    </submittedName>
</protein>
<evidence type="ECO:0000313" key="6">
    <source>
        <dbReference type="Proteomes" id="UP001329915"/>
    </source>
</evidence>
<dbReference type="InterPro" id="IPR050570">
    <property type="entry name" value="Cell_wall_metabolism_enzyme"/>
</dbReference>
<dbReference type="RefSeq" id="WP_366923579.1">
    <property type="nucleotide sequence ID" value="NZ_CP121694.1"/>
</dbReference>
<dbReference type="Gene3D" id="2.70.70.10">
    <property type="entry name" value="Glucose Permease (Domain IIA)"/>
    <property type="match status" value="1"/>
</dbReference>
<evidence type="ECO:0000259" key="4">
    <source>
        <dbReference type="PROSITE" id="PS51782"/>
    </source>
</evidence>
<dbReference type="Pfam" id="PF07501">
    <property type="entry name" value="G5"/>
    <property type="match status" value="1"/>
</dbReference>
<dbReference type="PANTHER" id="PTHR21666">
    <property type="entry name" value="PEPTIDASE-RELATED"/>
    <property type="match status" value="1"/>
</dbReference>
<dbReference type="Proteomes" id="UP001329915">
    <property type="component" value="Chromosome"/>
</dbReference>
<dbReference type="PANTHER" id="PTHR21666:SF270">
    <property type="entry name" value="MUREIN HYDROLASE ACTIVATOR ENVC"/>
    <property type="match status" value="1"/>
</dbReference>
<reference evidence="5 6" key="1">
    <citation type="submission" date="2023-04" db="EMBL/GenBank/DDBJ databases">
        <authorList>
            <person name="Hsu D."/>
        </authorList>
    </citation>
    <scope>NUCLEOTIDE SEQUENCE [LARGE SCALE GENOMIC DNA]</scope>
    <source>
        <strain evidence="5 6">MK1</strain>
    </source>
</reference>
<dbReference type="InterPro" id="IPR018392">
    <property type="entry name" value="LysM"/>
</dbReference>
<evidence type="ECO:0000313" key="5">
    <source>
        <dbReference type="EMBL" id="WRO20693.1"/>
    </source>
</evidence>
<keyword evidence="1" id="KW-0732">Signal</keyword>
<dbReference type="CDD" id="cd00118">
    <property type="entry name" value="LysM"/>
    <property type="match status" value="1"/>
</dbReference>
<dbReference type="PROSITE" id="PS51782">
    <property type="entry name" value="LYSM"/>
    <property type="match status" value="1"/>
</dbReference>
<dbReference type="CDD" id="cd12797">
    <property type="entry name" value="M23_peptidase"/>
    <property type="match status" value="1"/>
</dbReference>
<dbReference type="SMART" id="SM01208">
    <property type="entry name" value="G5"/>
    <property type="match status" value="1"/>
</dbReference>
<feature type="domain" description="G5" evidence="3">
    <location>
        <begin position="265"/>
        <end position="345"/>
    </location>
</feature>
<sequence>MYSFKKEEVLAPDSKIPICSQTVKAKLRRAVKQPILWVVLLLLVAGVAAMFVPQSKPAVAVILDDKQIALVPEAAMAEAAFSQAKVDVRKYLAGEPVWQNNFEVKSVQVPEDSDLISQDELYAMLKRELSFELMATAIQLGEERLLVLQDKDVAEGVLERVKNQFLPDEEGTKVESVVFEQKPELTPVEGRQGEVVGAAEAFNLLTTGNKVIKTHIVKEGDSLWTIARANDLDIADIVQANPGITEGTRLKLGMELKLIKAEPMLDVVVTYKAEEKEKTPYAVEVNKDDNLWRGQERVQQSGQYGEKEMLYRIVQRNGHELSKEVLEEKVIKDPRKKIVKRGTKVMVASRGGGNGELAWPLRGVITSGYGYRGSEYHTGIDIDGQTGDPVYAAEAGTVMFAGWNGSYGYMVTIDHGDGLQTRYAHNSKLLVKVGDKVSRGDPISQVGSTGRSTGSHLHFEVLVNGETRTPMRYLN</sequence>
<dbReference type="Pfam" id="PF01551">
    <property type="entry name" value="Peptidase_M23"/>
    <property type="match status" value="1"/>
</dbReference>
<organism evidence="5 6">
    <name type="scientific">Metallumcola ferriviriculae</name>
    <dbReference type="NCBI Taxonomy" id="3039180"/>
    <lineage>
        <taxon>Bacteria</taxon>
        <taxon>Bacillati</taxon>
        <taxon>Bacillota</taxon>
        <taxon>Clostridia</taxon>
        <taxon>Neomoorellales</taxon>
        <taxon>Desulfitibacteraceae</taxon>
        <taxon>Metallumcola</taxon>
    </lineage>
</organism>
<dbReference type="KEGG" id="dbc:MFMK1_000482"/>
<dbReference type="Pfam" id="PF01476">
    <property type="entry name" value="LysM"/>
    <property type="match status" value="1"/>
</dbReference>
<dbReference type="Gene3D" id="3.10.350.10">
    <property type="entry name" value="LysM domain"/>
    <property type="match status" value="1"/>
</dbReference>
<dbReference type="PROSITE" id="PS51109">
    <property type="entry name" value="G5"/>
    <property type="match status" value="1"/>
</dbReference>
<keyword evidence="6" id="KW-1185">Reference proteome</keyword>
<evidence type="ECO:0000256" key="1">
    <source>
        <dbReference type="ARBA" id="ARBA00022729"/>
    </source>
</evidence>
<evidence type="ECO:0000259" key="3">
    <source>
        <dbReference type="PROSITE" id="PS51109"/>
    </source>
</evidence>
<dbReference type="InterPro" id="IPR011098">
    <property type="entry name" value="G5_dom"/>
</dbReference>
<keyword evidence="2" id="KW-1133">Transmembrane helix</keyword>
<dbReference type="SUPFAM" id="SSF51261">
    <property type="entry name" value="Duplicated hybrid motif"/>
    <property type="match status" value="1"/>
</dbReference>
<dbReference type="AlphaFoldDB" id="A0AAU0UHD2"/>
<dbReference type="InterPro" id="IPR011055">
    <property type="entry name" value="Dup_hybrid_motif"/>
</dbReference>
<proteinExistence type="predicted"/>
<dbReference type="Gene3D" id="2.20.230.10">
    <property type="entry name" value="Resuscitation-promoting factor rpfb"/>
    <property type="match status" value="1"/>
</dbReference>
<gene>
    <name evidence="5" type="ORF">MFMK1_000482</name>
</gene>
<evidence type="ECO:0000256" key="2">
    <source>
        <dbReference type="SAM" id="Phobius"/>
    </source>
</evidence>
<dbReference type="InterPro" id="IPR016047">
    <property type="entry name" value="M23ase_b-sheet_dom"/>
</dbReference>
<dbReference type="GO" id="GO:0004222">
    <property type="term" value="F:metalloendopeptidase activity"/>
    <property type="evidence" value="ECO:0007669"/>
    <property type="project" value="TreeGrafter"/>
</dbReference>
<dbReference type="EMBL" id="CP121694">
    <property type="protein sequence ID" value="WRO20693.1"/>
    <property type="molecule type" value="Genomic_DNA"/>
</dbReference>
<dbReference type="SMART" id="SM00257">
    <property type="entry name" value="LysM"/>
    <property type="match status" value="1"/>
</dbReference>
<dbReference type="SUPFAM" id="SSF54106">
    <property type="entry name" value="LysM domain"/>
    <property type="match status" value="1"/>
</dbReference>
<keyword evidence="2" id="KW-0472">Membrane</keyword>
<feature type="transmembrane region" description="Helical" evidence="2">
    <location>
        <begin position="34"/>
        <end position="52"/>
    </location>
</feature>